<organism evidence="6 7">
    <name type="scientific">Phyllosticta capitalensis</name>
    <dbReference type="NCBI Taxonomy" id="121624"/>
    <lineage>
        <taxon>Eukaryota</taxon>
        <taxon>Fungi</taxon>
        <taxon>Dikarya</taxon>
        <taxon>Ascomycota</taxon>
        <taxon>Pezizomycotina</taxon>
        <taxon>Dothideomycetes</taxon>
        <taxon>Dothideomycetes incertae sedis</taxon>
        <taxon>Botryosphaeriales</taxon>
        <taxon>Phyllostictaceae</taxon>
        <taxon>Phyllosticta</taxon>
    </lineage>
</organism>
<evidence type="ECO:0000259" key="5">
    <source>
        <dbReference type="Pfam" id="PF00962"/>
    </source>
</evidence>
<reference evidence="6 7" key="1">
    <citation type="submission" date="2024-04" db="EMBL/GenBank/DDBJ databases">
        <title>Phyllosticta paracitricarpa is synonymous to the EU quarantine fungus P. citricarpa based on phylogenomic analyses.</title>
        <authorList>
            <consortium name="Lawrence Berkeley National Laboratory"/>
            <person name="Van Ingen-Buijs V.A."/>
            <person name="Van Westerhoven A.C."/>
            <person name="Haridas S."/>
            <person name="Skiadas P."/>
            <person name="Martin F."/>
            <person name="Groenewald J.Z."/>
            <person name="Crous P.W."/>
            <person name="Seidl M.F."/>
        </authorList>
    </citation>
    <scope>NUCLEOTIDE SEQUENCE [LARGE SCALE GENOMIC DNA]</scope>
    <source>
        <strain evidence="6 7">CBS 123374</strain>
    </source>
</reference>
<evidence type="ECO:0000313" key="7">
    <source>
        <dbReference type="Proteomes" id="UP001492380"/>
    </source>
</evidence>
<protein>
    <recommendedName>
        <fullName evidence="5">Adenosine deaminase domain-containing protein</fullName>
    </recommendedName>
</protein>
<dbReference type="Gene3D" id="3.20.20.140">
    <property type="entry name" value="Metal-dependent hydrolases"/>
    <property type="match status" value="1"/>
</dbReference>
<dbReference type="InterPro" id="IPR032466">
    <property type="entry name" value="Metal_Hydrolase"/>
</dbReference>
<dbReference type="SUPFAM" id="SSF51556">
    <property type="entry name" value="Metallo-dependent hydrolases"/>
    <property type="match status" value="1"/>
</dbReference>
<feature type="domain" description="Adenosine deaminase" evidence="5">
    <location>
        <begin position="293"/>
        <end position="592"/>
    </location>
</feature>
<evidence type="ECO:0000256" key="3">
    <source>
        <dbReference type="ARBA" id="ARBA00022801"/>
    </source>
</evidence>
<name>A0ABR1YFV1_9PEZI</name>
<proteinExistence type="predicted"/>
<dbReference type="Proteomes" id="UP001492380">
    <property type="component" value="Unassembled WGS sequence"/>
</dbReference>
<comment type="cofactor">
    <cofactor evidence="1">
        <name>Zn(2+)</name>
        <dbReference type="ChEBI" id="CHEBI:29105"/>
    </cofactor>
</comment>
<dbReference type="EMBL" id="JBBWRZ010000009">
    <property type="protein sequence ID" value="KAK8228901.1"/>
    <property type="molecule type" value="Genomic_DNA"/>
</dbReference>
<evidence type="ECO:0000256" key="2">
    <source>
        <dbReference type="ARBA" id="ARBA00022723"/>
    </source>
</evidence>
<feature type="region of interest" description="Disordered" evidence="4">
    <location>
        <begin position="19"/>
        <end position="51"/>
    </location>
</feature>
<comment type="caution">
    <text evidence="6">The sequence shown here is derived from an EMBL/GenBank/DDBJ whole genome shotgun (WGS) entry which is preliminary data.</text>
</comment>
<feature type="compositionally biased region" description="Polar residues" evidence="4">
    <location>
        <begin position="27"/>
        <end position="44"/>
    </location>
</feature>
<keyword evidence="3" id="KW-0378">Hydrolase</keyword>
<keyword evidence="7" id="KW-1185">Reference proteome</keyword>
<dbReference type="PANTHER" id="PTHR11409">
    <property type="entry name" value="ADENOSINE DEAMINASE"/>
    <property type="match status" value="1"/>
</dbReference>
<sequence length="646" mass="73393">MTHPAATPRTLYCTLVPTAHRHPQSPPTKGSSCTESASSLLHVQSSSPPPATRRLQSIFALRVMDPPSAHDDDAWHRAHGVPRLGDAFIQKYLDGRDKLVAEEKKQRSDRFFRESLSPTAFEACSIVDQIRFEEQQTLWTKDFENTLSEDGDVFPGMMFSLAKDRMEKSKLWRITRRMPKGALLHCHLEAMVELDWMLDEAFRLDGIHIWAEKALTTPADLARTKFFFTFTKTAPSANQSIWSTSYVPESRIPLHAAADAFPHGGVDGFREWVKSRTMITSEECLKHHYGVNDVWRKFASCFPILASLVFYEPFFRSFIRRMFTNLHTDGVRWVDIRSAFVYPWRNAGCENCEDDFSGMFEAFEQEVESFKTSPEGKGFWGARFIWTTPRIFDKRKLVESMTKCITTKVKYPHLIGGYDLVGQEDLGRPLQDMIPELFWFRKRCAEEGVDIPFFFHAGECLGDGDSTDENLFDAVLLGTRRIGHGFSLYKHPLLIDMIKQKKILVESCPVSNEVLRLTGSILSHPLPALLARGVPVSLCNDDPSILGQGTSGMTHDFWQALQGWENLGLAGLGALAENSVRWANFEDCSSAEWVQDIKDGALGKGFRAQCLKEWMAEWERFCHWVVSEYGQDEDLDPDDSEGSRTA</sequence>
<dbReference type="InterPro" id="IPR006330">
    <property type="entry name" value="Ado/ade_deaminase"/>
</dbReference>
<evidence type="ECO:0000256" key="1">
    <source>
        <dbReference type="ARBA" id="ARBA00001947"/>
    </source>
</evidence>
<evidence type="ECO:0000256" key="4">
    <source>
        <dbReference type="SAM" id="MobiDB-lite"/>
    </source>
</evidence>
<keyword evidence="2" id="KW-0479">Metal-binding</keyword>
<dbReference type="PANTHER" id="PTHR11409:SF39">
    <property type="entry name" value="ADENOSINE DEAMINASE 2"/>
    <property type="match status" value="1"/>
</dbReference>
<dbReference type="InterPro" id="IPR001365">
    <property type="entry name" value="A_deaminase_dom"/>
</dbReference>
<gene>
    <name evidence="6" type="ORF">HDK90DRAFT_492510</name>
</gene>
<evidence type="ECO:0000313" key="6">
    <source>
        <dbReference type="EMBL" id="KAK8228901.1"/>
    </source>
</evidence>
<dbReference type="Pfam" id="PF00962">
    <property type="entry name" value="A_deaminase"/>
    <property type="match status" value="1"/>
</dbReference>
<accession>A0ABR1YFV1</accession>